<protein>
    <submittedName>
        <fullName evidence="2">Uncharacterized protein</fullName>
    </submittedName>
</protein>
<proteinExistence type="predicted"/>
<name>A0A0G1UDJ5_9BACT</name>
<dbReference type="Proteomes" id="UP000034502">
    <property type="component" value="Unassembled WGS sequence"/>
</dbReference>
<sequence length="144" mass="16993">MGRVKEKPARIDGEIDFMEQPDIILRRALYEPGWNPATEEYRPVLTLEQAMEITGIKNPVRMRELIGRMGMFEKRNEKGWTYDPGNMFFPEETAGVKQRRVGPRYRPPRNKPTVWRTTPPPERSLVLRQEVHQGKTVYIRLKQD</sequence>
<gene>
    <name evidence="2" type="ORF">UX86_C0011G0001</name>
</gene>
<comment type="caution">
    <text evidence="2">The sequence shown here is derived from an EMBL/GenBank/DDBJ whole genome shotgun (WGS) entry which is preliminary data.</text>
</comment>
<evidence type="ECO:0000313" key="2">
    <source>
        <dbReference type="EMBL" id="KKU64193.1"/>
    </source>
</evidence>
<accession>A0A0G1UDJ5</accession>
<dbReference type="EMBL" id="LCNU01000011">
    <property type="protein sequence ID" value="KKU64193.1"/>
    <property type="molecule type" value="Genomic_DNA"/>
</dbReference>
<evidence type="ECO:0000313" key="3">
    <source>
        <dbReference type="Proteomes" id="UP000034502"/>
    </source>
</evidence>
<reference evidence="2 3" key="1">
    <citation type="journal article" date="2015" name="Nature">
        <title>rRNA introns, odd ribosomes, and small enigmatic genomes across a large radiation of phyla.</title>
        <authorList>
            <person name="Brown C.T."/>
            <person name="Hug L.A."/>
            <person name="Thomas B.C."/>
            <person name="Sharon I."/>
            <person name="Castelle C.J."/>
            <person name="Singh A."/>
            <person name="Wilkins M.J."/>
            <person name="Williams K.H."/>
            <person name="Banfield J.F."/>
        </authorList>
    </citation>
    <scope>NUCLEOTIDE SEQUENCE [LARGE SCALE GENOMIC DNA]</scope>
</reference>
<dbReference type="AlphaFoldDB" id="A0A0G1UDJ5"/>
<dbReference type="STRING" id="1618364.UX86_C0011G0001"/>
<feature type="compositionally biased region" description="Basic residues" evidence="1">
    <location>
        <begin position="97"/>
        <end position="109"/>
    </location>
</feature>
<organism evidence="2 3">
    <name type="scientific">Candidatus Amesbacteria bacterium GW2011_GWC1_47_15</name>
    <dbReference type="NCBI Taxonomy" id="1618364"/>
    <lineage>
        <taxon>Bacteria</taxon>
        <taxon>Candidatus Amesiibacteriota</taxon>
    </lineage>
</organism>
<evidence type="ECO:0000256" key="1">
    <source>
        <dbReference type="SAM" id="MobiDB-lite"/>
    </source>
</evidence>
<feature type="region of interest" description="Disordered" evidence="1">
    <location>
        <begin position="91"/>
        <end position="122"/>
    </location>
</feature>